<dbReference type="InterPro" id="IPR020556">
    <property type="entry name" value="Amidase_CS"/>
</dbReference>
<dbReference type="PROSITE" id="PS00571">
    <property type="entry name" value="AMIDASES"/>
    <property type="match status" value="1"/>
</dbReference>
<evidence type="ECO:0000256" key="1">
    <source>
        <dbReference type="ARBA" id="ARBA00008069"/>
    </source>
</evidence>
<gene>
    <name evidence="7 9" type="primary">gatA</name>
    <name evidence="9" type="ORF">QPL79_08950</name>
</gene>
<feature type="active site" description="Charge relay system" evidence="7">
    <location>
        <position position="83"/>
    </location>
</feature>
<dbReference type="GO" id="GO:0050567">
    <property type="term" value="F:glutaminyl-tRNA synthase (glutamine-hydrolyzing) activity"/>
    <property type="evidence" value="ECO:0007669"/>
    <property type="project" value="UniProtKB-UniRule"/>
</dbReference>
<dbReference type="AlphaFoldDB" id="A0ABD4Z9B5"/>
<dbReference type="PANTHER" id="PTHR11895:SF7">
    <property type="entry name" value="GLUTAMYL-TRNA(GLN) AMIDOTRANSFERASE SUBUNIT A, MITOCHONDRIAL"/>
    <property type="match status" value="1"/>
</dbReference>
<keyword evidence="10" id="KW-1185">Reference proteome</keyword>
<feature type="active site" description="Acyl-ester intermediate" evidence="7">
    <location>
        <position position="182"/>
    </location>
</feature>
<dbReference type="GO" id="GO:0006412">
    <property type="term" value="P:translation"/>
    <property type="evidence" value="ECO:0007669"/>
    <property type="project" value="UniProtKB-UniRule"/>
</dbReference>
<comment type="catalytic activity">
    <reaction evidence="6 7">
        <text>L-glutamyl-tRNA(Gln) + L-glutamine + ATP + H2O = L-glutaminyl-tRNA(Gln) + L-glutamate + ADP + phosphate + H(+)</text>
        <dbReference type="Rhea" id="RHEA:17521"/>
        <dbReference type="Rhea" id="RHEA-COMP:9681"/>
        <dbReference type="Rhea" id="RHEA-COMP:9684"/>
        <dbReference type="ChEBI" id="CHEBI:15377"/>
        <dbReference type="ChEBI" id="CHEBI:15378"/>
        <dbReference type="ChEBI" id="CHEBI:29985"/>
        <dbReference type="ChEBI" id="CHEBI:30616"/>
        <dbReference type="ChEBI" id="CHEBI:43474"/>
        <dbReference type="ChEBI" id="CHEBI:58359"/>
        <dbReference type="ChEBI" id="CHEBI:78520"/>
        <dbReference type="ChEBI" id="CHEBI:78521"/>
        <dbReference type="ChEBI" id="CHEBI:456216"/>
        <dbReference type="EC" id="6.3.5.7"/>
    </reaction>
</comment>
<comment type="subunit">
    <text evidence="7">Heterotrimer of A, B and C subunits.</text>
</comment>
<evidence type="ECO:0000256" key="6">
    <source>
        <dbReference type="ARBA" id="ARBA00047407"/>
    </source>
</evidence>
<comment type="similarity">
    <text evidence="1 7">Belongs to the amidase family. GatA subfamily.</text>
</comment>
<dbReference type="NCBIfam" id="TIGR00132">
    <property type="entry name" value="gatA"/>
    <property type="match status" value="1"/>
</dbReference>
<proteinExistence type="inferred from homology"/>
<evidence type="ECO:0000256" key="3">
    <source>
        <dbReference type="ARBA" id="ARBA00022741"/>
    </source>
</evidence>
<protein>
    <recommendedName>
        <fullName evidence="7">Glutamyl-tRNA(Gln) amidotransferase subunit A</fullName>
        <shortName evidence="7">Glu-ADT subunit A</shortName>
        <ecNumber evidence="7">6.3.5.7</ecNumber>
    </recommendedName>
</protein>
<dbReference type="InterPro" id="IPR000120">
    <property type="entry name" value="Amidase"/>
</dbReference>
<keyword evidence="4 7" id="KW-0067">ATP-binding</keyword>
<dbReference type="EMBL" id="JASNVW010000009">
    <property type="protein sequence ID" value="MDK6029490.1"/>
    <property type="molecule type" value="Genomic_DNA"/>
</dbReference>
<name>A0ABD4Z9B5_9CREN</name>
<evidence type="ECO:0000256" key="2">
    <source>
        <dbReference type="ARBA" id="ARBA00022598"/>
    </source>
</evidence>
<evidence type="ECO:0000259" key="8">
    <source>
        <dbReference type="Pfam" id="PF01425"/>
    </source>
</evidence>
<dbReference type="RefSeq" id="WP_285274477.1">
    <property type="nucleotide sequence ID" value="NZ_JASNVW010000009.1"/>
</dbReference>
<evidence type="ECO:0000313" key="9">
    <source>
        <dbReference type="EMBL" id="MDK6029490.1"/>
    </source>
</evidence>
<dbReference type="PANTHER" id="PTHR11895">
    <property type="entry name" value="TRANSAMIDASE"/>
    <property type="match status" value="1"/>
</dbReference>
<evidence type="ECO:0000256" key="4">
    <source>
        <dbReference type="ARBA" id="ARBA00022840"/>
    </source>
</evidence>
<dbReference type="SUPFAM" id="SSF75304">
    <property type="entry name" value="Amidase signature (AS) enzymes"/>
    <property type="match status" value="1"/>
</dbReference>
<organism evidence="9 10">
    <name type="scientific">Ignisphaera cupida</name>
    <dbReference type="NCBI Taxonomy" id="3050454"/>
    <lineage>
        <taxon>Archaea</taxon>
        <taxon>Thermoproteota</taxon>
        <taxon>Thermoprotei</taxon>
        <taxon>Desulfurococcales</taxon>
        <taxon>Desulfurococcaceae</taxon>
        <taxon>Ignisphaera</taxon>
    </lineage>
</organism>
<accession>A0ABD4Z9B5</accession>
<dbReference type="HAMAP" id="MF_00120">
    <property type="entry name" value="GatA"/>
    <property type="match status" value="1"/>
</dbReference>
<evidence type="ECO:0000313" key="10">
    <source>
        <dbReference type="Proteomes" id="UP001529235"/>
    </source>
</evidence>
<evidence type="ECO:0000256" key="5">
    <source>
        <dbReference type="ARBA" id="ARBA00022917"/>
    </source>
</evidence>
<sequence length="492" mass="54670">MKLGKPVNIPVYKLVHEFRSDPSKVFEYIDSVYEVIKKVEDKIKSFITITPIETVYNYVDNLIKSNKHRIDRLKLFGVPIAIKDNISTKGIRTTCASKMLENYVPPYNATVIEKIMNEGGVIIGKTNMDEFAMGSTTETSAFYPTKNPWDLTKVPGGSSGGSATAIASGEAPLALGSDTGGSIRNPASFCGVYGLKPTYGLVSRYGLIAYASSMDQIGPMARNVTDLAMLLNVIAGYDPRDSTSVPIKQGVDYVDELYKLYYKEPKLRIGIIKEFFDGSEEPVRKAALKAVDVLCSHHKCSDISLPFPRQIIASYYIIAMAEASSNLARFDGVRYGIKINLDNKSWDEAFAEVRTRGFGYEVKKRIAVGAYILSAGYRDMYYIRALKFRRLLKEKFDQIFKSFDVVVSPTMPILPPKLGEFFEDPIRIYLADVNTVVANLIGSPAISIPIDFYNGLPIGLQAIAKQFSEPILLYIAKQLEDRTGFKDIIASV</sequence>
<dbReference type="Gene3D" id="3.90.1300.10">
    <property type="entry name" value="Amidase signature (AS) domain"/>
    <property type="match status" value="1"/>
</dbReference>
<dbReference type="InterPro" id="IPR004412">
    <property type="entry name" value="GatA"/>
</dbReference>
<dbReference type="EC" id="6.3.5.7" evidence="7"/>
<comment type="function">
    <text evidence="7">Allows the formation of correctly charged Gln-tRNA(Gln) through the transamidation of misacylated Glu-tRNA(Gln) in organisms which lack glutaminyl-tRNA synthetase. The reaction takes place in the presence of glutamine and ATP through an activated gamma-phospho-Glu-tRNA(Gln).</text>
</comment>
<dbReference type="Pfam" id="PF01425">
    <property type="entry name" value="Amidase"/>
    <property type="match status" value="1"/>
</dbReference>
<dbReference type="Proteomes" id="UP001529235">
    <property type="component" value="Unassembled WGS sequence"/>
</dbReference>
<dbReference type="GO" id="GO:0005524">
    <property type="term" value="F:ATP binding"/>
    <property type="evidence" value="ECO:0007669"/>
    <property type="project" value="UniProtKB-KW"/>
</dbReference>
<keyword evidence="3 7" id="KW-0547">Nucleotide-binding</keyword>
<dbReference type="InterPro" id="IPR036928">
    <property type="entry name" value="AS_sf"/>
</dbReference>
<keyword evidence="5 7" id="KW-0648">Protein biosynthesis</keyword>
<evidence type="ECO:0000256" key="7">
    <source>
        <dbReference type="HAMAP-Rule" id="MF_00120"/>
    </source>
</evidence>
<keyword evidence="2 7" id="KW-0436">Ligase</keyword>
<feature type="active site" description="Charge relay system" evidence="7">
    <location>
        <position position="158"/>
    </location>
</feature>
<feature type="domain" description="Amidase" evidence="8">
    <location>
        <begin position="29"/>
        <end position="473"/>
    </location>
</feature>
<dbReference type="InterPro" id="IPR023631">
    <property type="entry name" value="Amidase_dom"/>
</dbReference>
<comment type="caution">
    <text evidence="9">The sequence shown here is derived from an EMBL/GenBank/DDBJ whole genome shotgun (WGS) entry which is preliminary data.</text>
</comment>
<reference evidence="9 10" key="1">
    <citation type="submission" date="2023-05" db="EMBL/GenBank/DDBJ databases">
        <title>A new hyperthermophilic archaea 'Ignisphaera cupida' sp. nov. and description of the family 'Ignisphaeraceae' fam. nov.</title>
        <authorList>
            <person name="Podosokorskaya O.A."/>
            <person name="Elcheninov A.G."/>
            <person name="Klukina A."/>
            <person name="Merkel A.Y."/>
        </authorList>
    </citation>
    <scope>NUCLEOTIDE SEQUENCE [LARGE SCALE GENOMIC DNA]</scope>
    <source>
        <strain evidence="9 10">4213-co</strain>
    </source>
</reference>